<dbReference type="EMBL" id="UINC01193703">
    <property type="protein sequence ID" value="SVE09443.1"/>
    <property type="molecule type" value="Genomic_DNA"/>
</dbReference>
<accession>A0A383APB1</accession>
<sequence length="76" mass="8558">VEALAAHRQLLWTVTSHRRSILSERANTKRGLISLNWIKAEVVSCIRISIRLLGEFLQHLQQVAREEGGGVGEKAR</sequence>
<gene>
    <name evidence="1" type="ORF">METZ01_LOCUS462297</name>
</gene>
<evidence type="ECO:0000313" key="1">
    <source>
        <dbReference type="EMBL" id="SVE09443.1"/>
    </source>
</evidence>
<feature type="non-terminal residue" evidence="1">
    <location>
        <position position="76"/>
    </location>
</feature>
<feature type="non-terminal residue" evidence="1">
    <location>
        <position position="1"/>
    </location>
</feature>
<dbReference type="AlphaFoldDB" id="A0A383APB1"/>
<organism evidence="1">
    <name type="scientific">marine metagenome</name>
    <dbReference type="NCBI Taxonomy" id="408172"/>
    <lineage>
        <taxon>unclassified sequences</taxon>
        <taxon>metagenomes</taxon>
        <taxon>ecological metagenomes</taxon>
    </lineage>
</organism>
<name>A0A383APB1_9ZZZZ</name>
<protein>
    <submittedName>
        <fullName evidence="1">Uncharacterized protein</fullName>
    </submittedName>
</protein>
<proteinExistence type="predicted"/>
<reference evidence="1" key="1">
    <citation type="submission" date="2018-05" db="EMBL/GenBank/DDBJ databases">
        <authorList>
            <person name="Lanie J.A."/>
            <person name="Ng W.-L."/>
            <person name="Kazmierczak K.M."/>
            <person name="Andrzejewski T.M."/>
            <person name="Davidsen T.M."/>
            <person name="Wayne K.J."/>
            <person name="Tettelin H."/>
            <person name="Glass J.I."/>
            <person name="Rusch D."/>
            <person name="Podicherti R."/>
            <person name="Tsui H.-C.T."/>
            <person name="Winkler M.E."/>
        </authorList>
    </citation>
    <scope>NUCLEOTIDE SEQUENCE</scope>
</reference>